<dbReference type="PROSITE" id="PS00380">
    <property type="entry name" value="RHODANESE_1"/>
    <property type="match status" value="1"/>
</dbReference>
<evidence type="ECO:0000259" key="1">
    <source>
        <dbReference type="PROSITE" id="PS50206"/>
    </source>
</evidence>
<gene>
    <name evidence="2" type="ORF">JOC47_002308</name>
</gene>
<evidence type="ECO:0000313" key="2">
    <source>
        <dbReference type="EMBL" id="MBM7557442.1"/>
    </source>
</evidence>
<dbReference type="InterPro" id="IPR050229">
    <property type="entry name" value="GlpE_sulfurtransferase"/>
</dbReference>
<dbReference type="SUPFAM" id="SSF52821">
    <property type="entry name" value="Rhodanese/Cell cycle control phosphatase"/>
    <property type="match status" value="1"/>
</dbReference>
<dbReference type="InterPro" id="IPR001307">
    <property type="entry name" value="Thiosulphate_STrfase_CS"/>
</dbReference>
<accession>A0A938XQB3</accession>
<sequence length="112" mass="12455">MIKDMIAGLFGKGVEEITPQEVADKDIPVIDVRKKKAYQQGHIPGAINIPYGEFEKDHPKLANLDQEQEIAVNCVIGASSKKITRLLNEAGYEKAKSMKGGFRAWDDKVEKN</sequence>
<evidence type="ECO:0000313" key="3">
    <source>
        <dbReference type="Proteomes" id="UP000774000"/>
    </source>
</evidence>
<comment type="caution">
    <text evidence="2">The sequence shown here is derived from an EMBL/GenBank/DDBJ whole genome shotgun (WGS) entry which is preliminary data.</text>
</comment>
<reference evidence="2" key="1">
    <citation type="submission" date="2021-01" db="EMBL/GenBank/DDBJ databases">
        <title>Genomic Encyclopedia of Type Strains, Phase IV (KMG-IV): sequencing the most valuable type-strain genomes for metagenomic binning, comparative biology and taxonomic classification.</title>
        <authorList>
            <person name="Goeker M."/>
        </authorList>
    </citation>
    <scope>NUCLEOTIDE SEQUENCE</scope>
    <source>
        <strain evidence="2">DSM 23230</strain>
    </source>
</reference>
<dbReference type="CDD" id="cd00158">
    <property type="entry name" value="RHOD"/>
    <property type="match status" value="1"/>
</dbReference>
<dbReference type="SMART" id="SM00450">
    <property type="entry name" value="RHOD"/>
    <property type="match status" value="1"/>
</dbReference>
<dbReference type="PANTHER" id="PTHR43031:SF1">
    <property type="entry name" value="PYRIDINE NUCLEOTIDE-DISULPHIDE OXIDOREDUCTASE"/>
    <property type="match status" value="1"/>
</dbReference>
<dbReference type="PANTHER" id="PTHR43031">
    <property type="entry name" value="FAD-DEPENDENT OXIDOREDUCTASE"/>
    <property type="match status" value="1"/>
</dbReference>
<dbReference type="Gene3D" id="3.40.250.10">
    <property type="entry name" value="Rhodanese-like domain"/>
    <property type="match status" value="1"/>
</dbReference>
<dbReference type="EMBL" id="JAFBDQ010000012">
    <property type="protein sequence ID" value="MBM7557442.1"/>
    <property type="molecule type" value="Genomic_DNA"/>
</dbReference>
<keyword evidence="3" id="KW-1185">Reference proteome</keyword>
<dbReference type="Pfam" id="PF00581">
    <property type="entry name" value="Rhodanese"/>
    <property type="match status" value="1"/>
</dbReference>
<name>A0A938XQB3_9FIRM</name>
<dbReference type="AlphaFoldDB" id="A0A938XQB3"/>
<protein>
    <submittedName>
        <fullName evidence="2">Rhodanese-related sulfurtransferase</fullName>
    </submittedName>
</protein>
<proteinExistence type="predicted"/>
<dbReference type="Proteomes" id="UP000774000">
    <property type="component" value="Unassembled WGS sequence"/>
</dbReference>
<dbReference type="RefSeq" id="WP_204702191.1">
    <property type="nucleotide sequence ID" value="NZ_JAFBDQ010000012.1"/>
</dbReference>
<dbReference type="InterPro" id="IPR001763">
    <property type="entry name" value="Rhodanese-like_dom"/>
</dbReference>
<dbReference type="GO" id="GO:0004792">
    <property type="term" value="F:thiosulfate-cyanide sulfurtransferase activity"/>
    <property type="evidence" value="ECO:0007669"/>
    <property type="project" value="InterPro"/>
</dbReference>
<organism evidence="2 3">
    <name type="scientific">Halanaerobacter jeridensis</name>
    <dbReference type="NCBI Taxonomy" id="706427"/>
    <lineage>
        <taxon>Bacteria</taxon>
        <taxon>Bacillati</taxon>
        <taxon>Bacillota</taxon>
        <taxon>Clostridia</taxon>
        <taxon>Halanaerobiales</taxon>
        <taxon>Halobacteroidaceae</taxon>
        <taxon>Halanaerobacter</taxon>
    </lineage>
</organism>
<dbReference type="InterPro" id="IPR036873">
    <property type="entry name" value="Rhodanese-like_dom_sf"/>
</dbReference>
<dbReference type="PROSITE" id="PS50206">
    <property type="entry name" value="RHODANESE_3"/>
    <property type="match status" value="1"/>
</dbReference>
<feature type="domain" description="Rhodanese" evidence="1">
    <location>
        <begin position="23"/>
        <end position="111"/>
    </location>
</feature>